<feature type="transmembrane region" description="Helical" evidence="8">
    <location>
        <begin position="209"/>
        <end position="228"/>
    </location>
</feature>
<feature type="transmembrane region" description="Helical" evidence="8">
    <location>
        <begin position="160"/>
        <end position="182"/>
    </location>
</feature>
<sequence>MKAIRVKPTLLIFVLGIAVFIVSMVAVSYGSTDVSFQEVWQYLLIKIGYLPEDYLSKTVQDVISLIRLPRVIAAVLVGIGLSYAGTVMQALVRNPVADPYTLGISSGAYLGAVLAIMLGFGKSQFGSEAIGISAFLGALLIAILVLVIAQIGGRSNTMKLLLTGMAVSSASQAIANFIVFLANDREGMRTVTFWTMGSLGGVNWESNRLLFIIVISGFVFFALFHRLLDLMLLGDEQALTLGVDLGKYRIMCILIVSIVVGFIVNASGIIGFIGLIIPHFARMLVGTNHKYLLPVSSLLGSIVLVLADVLSRTLISHTEIPIGILISLIGAPVFVYILIRHTYKEGVQ</sequence>
<keyword evidence="7 8" id="KW-0472">Membrane</keyword>
<evidence type="ECO:0000256" key="2">
    <source>
        <dbReference type="ARBA" id="ARBA00007935"/>
    </source>
</evidence>
<keyword evidence="5 8" id="KW-0812">Transmembrane</keyword>
<protein>
    <submittedName>
        <fullName evidence="9">ABC transporter</fullName>
    </submittedName>
</protein>
<dbReference type="GO" id="GO:0005886">
    <property type="term" value="C:plasma membrane"/>
    <property type="evidence" value="ECO:0007669"/>
    <property type="project" value="UniProtKB-SubCell"/>
</dbReference>
<dbReference type="Gene3D" id="1.10.3470.10">
    <property type="entry name" value="ABC transporter involved in vitamin B12 uptake, BtuC"/>
    <property type="match status" value="1"/>
</dbReference>
<keyword evidence="4" id="KW-1003">Cell membrane</keyword>
<comment type="similarity">
    <text evidence="2">Belongs to the binding-protein-dependent transport system permease family. FecCD subfamily.</text>
</comment>
<dbReference type="AlphaFoldDB" id="A0A347WM00"/>
<feature type="transmembrane region" description="Helical" evidence="8">
    <location>
        <begin position="130"/>
        <end position="148"/>
    </location>
</feature>
<evidence type="ECO:0000313" key="10">
    <source>
        <dbReference type="Proteomes" id="UP000263232"/>
    </source>
</evidence>
<feature type="transmembrane region" description="Helical" evidence="8">
    <location>
        <begin position="99"/>
        <end position="118"/>
    </location>
</feature>
<dbReference type="InterPro" id="IPR037294">
    <property type="entry name" value="ABC_BtuC-like"/>
</dbReference>
<feature type="transmembrane region" description="Helical" evidence="8">
    <location>
        <begin position="248"/>
        <end position="279"/>
    </location>
</feature>
<evidence type="ECO:0000256" key="3">
    <source>
        <dbReference type="ARBA" id="ARBA00022448"/>
    </source>
</evidence>
<feature type="transmembrane region" description="Helical" evidence="8">
    <location>
        <begin position="71"/>
        <end position="92"/>
    </location>
</feature>
<dbReference type="GO" id="GO:0022857">
    <property type="term" value="F:transmembrane transporter activity"/>
    <property type="evidence" value="ECO:0007669"/>
    <property type="project" value="InterPro"/>
</dbReference>
<accession>A0A347WM00</accession>
<reference evidence="9 10" key="1">
    <citation type="submission" date="2017-09" db="EMBL/GenBank/DDBJ databases">
        <title>Complete genome sequence of Oxytococcus suis strain ZY16052.</title>
        <authorList>
            <person name="Li F."/>
        </authorList>
    </citation>
    <scope>NUCLEOTIDE SEQUENCE [LARGE SCALE GENOMIC DNA]</scope>
    <source>
        <strain evidence="9 10">ZY16052</strain>
    </source>
</reference>
<feature type="transmembrane region" description="Helical" evidence="8">
    <location>
        <begin position="291"/>
        <end position="310"/>
    </location>
</feature>
<dbReference type="EMBL" id="CP023434">
    <property type="protein sequence ID" value="AXY26107.1"/>
    <property type="molecule type" value="Genomic_DNA"/>
</dbReference>
<evidence type="ECO:0000256" key="8">
    <source>
        <dbReference type="SAM" id="Phobius"/>
    </source>
</evidence>
<keyword evidence="3" id="KW-0813">Transport</keyword>
<dbReference type="Pfam" id="PF01032">
    <property type="entry name" value="FecCD"/>
    <property type="match status" value="1"/>
</dbReference>
<dbReference type="SUPFAM" id="SSF81345">
    <property type="entry name" value="ABC transporter involved in vitamin B12 uptake, BtuC"/>
    <property type="match status" value="1"/>
</dbReference>
<keyword evidence="10" id="KW-1185">Reference proteome</keyword>
<dbReference type="KEGG" id="abae:CL176_08905"/>
<dbReference type="GO" id="GO:0033214">
    <property type="term" value="P:siderophore-iron import into cell"/>
    <property type="evidence" value="ECO:0007669"/>
    <property type="project" value="TreeGrafter"/>
</dbReference>
<dbReference type="PANTHER" id="PTHR30472:SF25">
    <property type="entry name" value="ABC TRANSPORTER PERMEASE PROTEIN MJ0876-RELATED"/>
    <property type="match status" value="1"/>
</dbReference>
<dbReference type="FunFam" id="1.10.3470.10:FF:000001">
    <property type="entry name" value="Vitamin B12 ABC transporter permease BtuC"/>
    <property type="match status" value="1"/>
</dbReference>
<feature type="transmembrane region" description="Helical" evidence="8">
    <location>
        <begin position="322"/>
        <end position="339"/>
    </location>
</feature>
<evidence type="ECO:0000256" key="6">
    <source>
        <dbReference type="ARBA" id="ARBA00022989"/>
    </source>
</evidence>
<name>A0A347WM00_9LACT</name>
<dbReference type="Proteomes" id="UP000263232">
    <property type="component" value="Chromosome"/>
</dbReference>
<dbReference type="OrthoDB" id="9811721at2"/>
<organism evidence="9 10">
    <name type="scientific">Suicoccus acidiformans</name>
    <dbReference type="NCBI Taxonomy" id="2036206"/>
    <lineage>
        <taxon>Bacteria</taxon>
        <taxon>Bacillati</taxon>
        <taxon>Bacillota</taxon>
        <taxon>Bacilli</taxon>
        <taxon>Lactobacillales</taxon>
        <taxon>Aerococcaceae</taxon>
        <taxon>Suicoccus</taxon>
    </lineage>
</organism>
<keyword evidence="6 8" id="KW-1133">Transmembrane helix</keyword>
<evidence type="ECO:0000256" key="5">
    <source>
        <dbReference type="ARBA" id="ARBA00022692"/>
    </source>
</evidence>
<dbReference type="PANTHER" id="PTHR30472">
    <property type="entry name" value="FERRIC ENTEROBACTIN TRANSPORT SYSTEM PERMEASE PROTEIN"/>
    <property type="match status" value="1"/>
</dbReference>
<dbReference type="RefSeq" id="WP_118991003.1">
    <property type="nucleotide sequence ID" value="NZ_CP023434.1"/>
</dbReference>
<proteinExistence type="inferred from homology"/>
<evidence type="ECO:0000256" key="4">
    <source>
        <dbReference type="ARBA" id="ARBA00022475"/>
    </source>
</evidence>
<comment type="subcellular location">
    <subcellularLocation>
        <location evidence="1">Cell membrane</location>
        <topology evidence="1">Multi-pass membrane protein</topology>
    </subcellularLocation>
</comment>
<dbReference type="CDD" id="cd06550">
    <property type="entry name" value="TM_ABC_iron-siderophores_like"/>
    <property type="match status" value="1"/>
</dbReference>
<evidence type="ECO:0000256" key="7">
    <source>
        <dbReference type="ARBA" id="ARBA00023136"/>
    </source>
</evidence>
<dbReference type="InterPro" id="IPR000522">
    <property type="entry name" value="ABC_transptr_permease_BtuC"/>
</dbReference>
<evidence type="ECO:0000256" key="1">
    <source>
        <dbReference type="ARBA" id="ARBA00004651"/>
    </source>
</evidence>
<evidence type="ECO:0000313" key="9">
    <source>
        <dbReference type="EMBL" id="AXY26107.1"/>
    </source>
</evidence>
<gene>
    <name evidence="9" type="ORF">CL176_08905</name>
</gene>